<organism evidence="1">
    <name type="scientific">Nymphaea colorata</name>
    <name type="common">pocket water lily</name>
    <dbReference type="NCBI Taxonomy" id="210225"/>
    <lineage>
        <taxon>Eukaryota</taxon>
        <taxon>Viridiplantae</taxon>
        <taxon>Streptophyta</taxon>
        <taxon>Embryophyta</taxon>
        <taxon>Tracheophyta</taxon>
        <taxon>Spermatophyta</taxon>
        <taxon>Magnoliopsida</taxon>
        <taxon>Nymphaeales</taxon>
        <taxon>Nymphaeaceae</taxon>
        <taxon>Nymphaea</taxon>
    </lineage>
</organism>
<accession>A0A5K0W3E5</accession>
<proteinExistence type="predicted"/>
<reference evidence="1" key="1">
    <citation type="submission" date="2019-09" db="EMBL/GenBank/DDBJ databases">
        <authorList>
            <person name="Zhang L."/>
        </authorList>
    </citation>
    <scope>NUCLEOTIDE SEQUENCE</scope>
</reference>
<protein>
    <submittedName>
        <fullName evidence="1">Uncharacterized protein</fullName>
    </submittedName>
</protein>
<name>A0A5K0W3E5_9MAGN</name>
<evidence type="ECO:0000313" key="1">
    <source>
        <dbReference type="EMBL" id="VVV47771.1"/>
    </source>
</evidence>
<gene>
    <name evidence="1" type="ORF">NYM_LOCUS3642</name>
</gene>
<dbReference type="EMBL" id="LR721774">
    <property type="protein sequence ID" value="VVV47771.1"/>
    <property type="molecule type" value="Genomic_DNA"/>
</dbReference>
<sequence length="85" mass="9844">MAWEQEWMPLRRLSKTWRTNSVGQRHEERPLRKAQIKKIVAEFTVLKRAVASGATSQGDSSRVRVPEPRCYNGRMQRAFGISTKT</sequence>
<dbReference type="Gramene" id="NC1G0307120.1">
    <property type="protein sequence ID" value="NC1G0307120.1:cds"/>
    <property type="gene ID" value="NC1G0307120"/>
</dbReference>
<dbReference type="AlphaFoldDB" id="A0A5K0W3E5"/>